<feature type="region of interest" description="Disordered" evidence="2">
    <location>
        <begin position="452"/>
        <end position="475"/>
    </location>
</feature>
<accession>A0A0F6SHK6</accession>
<dbReference type="InterPro" id="IPR019734">
    <property type="entry name" value="TPR_rpt"/>
</dbReference>
<dbReference type="Proteomes" id="UP000034883">
    <property type="component" value="Chromosome"/>
</dbReference>
<keyword evidence="1" id="KW-0802">TPR repeat</keyword>
<dbReference type="RefSeq" id="WP_053237559.1">
    <property type="nucleotide sequence ID" value="NZ_CP011125.1"/>
</dbReference>
<name>A0A0F6SHK6_9BACT</name>
<dbReference type="AlphaFoldDB" id="A0A0F6SHK6"/>
<dbReference type="OrthoDB" id="5518277at2"/>
<proteinExistence type="predicted"/>
<organism evidence="3 4">
    <name type="scientific">Sandaracinus amylolyticus</name>
    <dbReference type="NCBI Taxonomy" id="927083"/>
    <lineage>
        <taxon>Bacteria</taxon>
        <taxon>Pseudomonadati</taxon>
        <taxon>Myxococcota</taxon>
        <taxon>Polyangia</taxon>
        <taxon>Polyangiales</taxon>
        <taxon>Sandaracinaceae</taxon>
        <taxon>Sandaracinus</taxon>
    </lineage>
</organism>
<evidence type="ECO:0000256" key="2">
    <source>
        <dbReference type="SAM" id="MobiDB-lite"/>
    </source>
</evidence>
<evidence type="ECO:0000313" key="4">
    <source>
        <dbReference type="Proteomes" id="UP000034883"/>
    </source>
</evidence>
<dbReference type="PROSITE" id="PS50005">
    <property type="entry name" value="TPR"/>
    <property type="match status" value="1"/>
</dbReference>
<dbReference type="EMBL" id="CP011125">
    <property type="protein sequence ID" value="AKF10609.1"/>
    <property type="molecule type" value="Genomic_DNA"/>
</dbReference>
<feature type="compositionally biased region" description="Acidic residues" evidence="2">
    <location>
        <begin position="456"/>
        <end position="465"/>
    </location>
</feature>
<gene>
    <name evidence="3" type="ORF">DB32_007758</name>
</gene>
<feature type="repeat" description="TPR" evidence="1">
    <location>
        <begin position="327"/>
        <end position="360"/>
    </location>
</feature>
<evidence type="ECO:0000256" key="1">
    <source>
        <dbReference type="PROSITE-ProRule" id="PRU00339"/>
    </source>
</evidence>
<dbReference type="STRING" id="927083.DB32_007758"/>
<protein>
    <submittedName>
        <fullName evidence="3">Uncharacterized protein</fullName>
    </submittedName>
</protein>
<evidence type="ECO:0000313" key="3">
    <source>
        <dbReference type="EMBL" id="AKF10609.1"/>
    </source>
</evidence>
<reference evidence="3 4" key="1">
    <citation type="submission" date="2015-03" db="EMBL/GenBank/DDBJ databases">
        <title>Genome assembly of Sandaracinus amylolyticus DSM 53668.</title>
        <authorList>
            <person name="Sharma G."/>
            <person name="Subramanian S."/>
        </authorList>
    </citation>
    <scope>NUCLEOTIDE SEQUENCE [LARGE SCALE GENOMIC DNA]</scope>
    <source>
        <strain evidence="3 4">DSM 53668</strain>
    </source>
</reference>
<dbReference type="KEGG" id="samy:DB32_007758"/>
<keyword evidence="4" id="KW-1185">Reference proteome</keyword>
<sequence>MVLVACAPCVARAQTTEDEIATLVRALGSDDAGERRRAYETLGALPAEALPAIRARLVTLRRARPLPEDAVALLTAFRRATGSRRADDLVDVADGIPVVLGERRDRDALRMAEPLLLLRSLERIATTDALVLIPEVLRLDRDAWTMDGRRSVLRLGDRAAAAIIRARAHEDVAGREWARWSGRELSLDDAGRLVQRLAPTDLADVLRAWGTTRSIDAMSVVASFVDDPRRLVRDAARDALREYGQNGVWQAREQFRLRLGEDANQAWSWSRTLDVLYERLDAARLARVADLAVAADGALDRGEARAATEALEALLARAPDAGSHEVAVLFARAGEAWMALDERARARSAYERAVRIAPSDEHRARWEARLSFVEAEDALARGVLDVEAYRRAASGDPTCTRCAEVLARLDAQAQPAAVSADDAERRRGALGVAAALFAVLGAWLLSARSTPVVTTGEDEPEEDDAPPAHDVTLPG</sequence>